<dbReference type="AlphaFoldDB" id="A0A6L9QUL0"/>
<accession>A0A6L9QUL0</accession>
<protein>
    <submittedName>
        <fullName evidence="1">Uncharacterized protein</fullName>
    </submittedName>
</protein>
<proteinExistence type="predicted"/>
<gene>
    <name evidence="1" type="ORF">G3I70_34880</name>
</gene>
<evidence type="ECO:0000313" key="1">
    <source>
        <dbReference type="EMBL" id="NEA27644.1"/>
    </source>
</evidence>
<organism evidence="1 2">
    <name type="scientific">Actinomadura bangladeshensis</name>
    <dbReference type="NCBI Taxonomy" id="453573"/>
    <lineage>
        <taxon>Bacteria</taxon>
        <taxon>Bacillati</taxon>
        <taxon>Actinomycetota</taxon>
        <taxon>Actinomycetes</taxon>
        <taxon>Streptosporangiales</taxon>
        <taxon>Thermomonosporaceae</taxon>
        <taxon>Actinomadura</taxon>
    </lineage>
</organism>
<dbReference type="EMBL" id="JAAGLI010000941">
    <property type="protein sequence ID" value="NEA27644.1"/>
    <property type="molecule type" value="Genomic_DNA"/>
</dbReference>
<name>A0A6L9QUL0_9ACTN</name>
<dbReference type="Proteomes" id="UP000475532">
    <property type="component" value="Unassembled WGS sequence"/>
</dbReference>
<comment type="caution">
    <text evidence="1">The sequence shown here is derived from an EMBL/GenBank/DDBJ whole genome shotgun (WGS) entry which is preliminary data.</text>
</comment>
<dbReference type="RefSeq" id="WP_163062231.1">
    <property type="nucleotide sequence ID" value="NZ_JAAGLI010000941.1"/>
</dbReference>
<sequence length="264" mass="28492">MNNHQSNHQRPIRATAGEYGQNALSIAERSFQLLTTRPSPLAVDGEAVGHGLPARVIDLSELRVLLLETSASNELKDAAWRELVRRARAGDPAWVVGCVGVAMPGLKSTAARVIRSSPSRLVDDIVSELVTEFVAQLARIDIDRPHIAARLMLWARKGALRARGRDARQVPCDPSGLPARPMVSEIAPVVLLLEAARQEIITSAAAELIIATRLNGLSVQCLAKDSGVPASRLYKQRQAAEDRLLAAIRDGRISAMSIAPDAEM</sequence>
<reference evidence="1 2" key="1">
    <citation type="submission" date="2020-01" db="EMBL/GenBank/DDBJ databases">
        <title>Insect and environment-associated Actinomycetes.</title>
        <authorList>
            <person name="Currrie C."/>
            <person name="Chevrette M."/>
            <person name="Carlson C."/>
            <person name="Stubbendieck R."/>
            <person name="Wendt-Pienkowski E."/>
        </authorList>
    </citation>
    <scope>NUCLEOTIDE SEQUENCE [LARGE SCALE GENOMIC DNA]</scope>
    <source>
        <strain evidence="1 2">SID10258</strain>
    </source>
</reference>
<evidence type="ECO:0000313" key="2">
    <source>
        <dbReference type="Proteomes" id="UP000475532"/>
    </source>
</evidence>